<organism evidence="3 4">
    <name type="scientific">Peptostreptococcus canis</name>
    <dbReference type="NCBI Taxonomy" id="1159213"/>
    <lineage>
        <taxon>Bacteria</taxon>
        <taxon>Bacillati</taxon>
        <taxon>Bacillota</taxon>
        <taxon>Clostridia</taxon>
        <taxon>Peptostreptococcales</taxon>
        <taxon>Peptostreptococcaceae</taxon>
        <taxon>Peptostreptococcus</taxon>
    </lineage>
</organism>
<dbReference type="PANTHER" id="PTHR35882:SF2">
    <property type="entry name" value="PELA"/>
    <property type="match status" value="1"/>
</dbReference>
<dbReference type="Gene3D" id="3.20.20.70">
    <property type="entry name" value="Aldolase class I"/>
    <property type="match status" value="1"/>
</dbReference>
<feature type="domain" description="Glycoside-hydrolase family GH114 TIM-barrel" evidence="2">
    <location>
        <begin position="53"/>
        <end position="277"/>
    </location>
</feature>
<reference evidence="3 4" key="1">
    <citation type="submission" date="2020-05" db="EMBL/GenBank/DDBJ databases">
        <title>Draft genome of xy-202 and genomic insight in genome of the genus Peptostreptococcus.</title>
        <authorList>
            <person name="Zhang Z."/>
        </authorList>
    </citation>
    <scope>NUCLEOTIDE SEQUENCE [LARGE SCALE GENOMIC DNA]</scope>
    <source>
        <strain evidence="3 4">DSM 27025</strain>
    </source>
</reference>
<dbReference type="InterPro" id="IPR004352">
    <property type="entry name" value="GH114_TIM-barrel"/>
</dbReference>
<dbReference type="PANTHER" id="PTHR35882">
    <property type="entry name" value="PELA"/>
    <property type="match status" value="1"/>
</dbReference>
<keyword evidence="4" id="KW-1185">Reference proteome</keyword>
<dbReference type="InterPro" id="IPR017853">
    <property type="entry name" value="GH"/>
</dbReference>
<keyword evidence="1" id="KW-0812">Transmembrane</keyword>
<dbReference type="SUPFAM" id="SSF51445">
    <property type="entry name" value="(Trans)glycosidases"/>
    <property type="match status" value="1"/>
</dbReference>
<dbReference type="EMBL" id="JABGBW010000001">
    <property type="protein sequence ID" value="MBC2575625.1"/>
    <property type="molecule type" value="Genomic_DNA"/>
</dbReference>
<keyword evidence="1" id="KW-1133">Transmembrane helix</keyword>
<dbReference type="RefSeq" id="WP_185623620.1">
    <property type="nucleotide sequence ID" value="NZ_JABGBW010000001.1"/>
</dbReference>
<proteinExistence type="predicted"/>
<accession>A0ABR6TJM8</accession>
<name>A0ABR6TJM8_9FIRM</name>
<evidence type="ECO:0000256" key="1">
    <source>
        <dbReference type="SAM" id="Phobius"/>
    </source>
</evidence>
<evidence type="ECO:0000313" key="4">
    <source>
        <dbReference type="Proteomes" id="UP000713904"/>
    </source>
</evidence>
<dbReference type="Proteomes" id="UP000713904">
    <property type="component" value="Unassembled WGS sequence"/>
</dbReference>
<comment type="caution">
    <text evidence="3">The sequence shown here is derived from an EMBL/GenBank/DDBJ whole genome shotgun (WGS) entry which is preliminary data.</text>
</comment>
<evidence type="ECO:0000313" key="3">
    <source>
        <dbReference type="EMBL" id="MBC2575625.1"/>
    </source>
</evidence>
<feature type="transmembrane region" description="Helical" evidence="1">
    <location>
        <begin position="12"/>
        <end position="28"/>
    </location>
</feature>
<dbReference type="Pfam" id="PF03537">
    <property type="entry name" value="Glyco_hydro_114"/>
    <property type="match status" value="1"/>
</dbReference>
<sequence>MKCKIFTKKTTLFIISITLIASIFYFNYKKSSDYIYGVFIGATEENLSNIKNIEKYDTVVVDAANISSRQINKFHRNRQKVYSYINIGSIEDFRFYYPSFKNITLKKYKNWKGEYWIDVTRKEWKNYFLNNIAKSLFDKNIDGFFIDNADVFYHYQNEKVYSSLMDMLRELKNYNLPIIINGGDHFVKEAIRRKEHINIIDGINQETVFTSIDFQNNKFGFQKKETTDYLLEYLKLCSQNNIDIYILEYAKNTNVDQIKRYCKQNGYILYISNTIELDR</sequence>
<gene>
    <name evidence="3" type="ORF">HLB29_02900</name>
</gene>
<keyword evidence="1" id="KW-0472">Membrane</keyword>
<evidence type="ECO:0000259" key="2">
    <source>
        <dbReference type="Pfam" id="PF03537"/>
    </source>
</evidence>
<protein>
    <recommendedName>
        <fullName evidence="2">Glycoside-hydrolase family GH114 TIM-barrel domain-containing protein</fullName>
    </recommendedName>
</protein>
<dbReference type="InterPro" id="IPR013785">
    <property type="entry name" value="Aldolase_TIM"/>
</dbReference>